<organism evidence="2 3">
    <name type="scientific">Entamoeba invadens IP1</name>
    <dbReference type="NCBI Taxonomy" id="370355"/>
    <lineage>
        <taxon>Eukaryota</taxon>
        <taxon>Amoebozoa</taxon>
        <taxon>Evosea</taxon>
        <taxon>Archamoebae</taxon>
        <taxon>Mastigamoebida</taxon>
        <taxon>Entamoebidae</taxon>
        <taxon>Entamoeba</taxon>
    </lineage>
</organism>
<dbReference type="InterPro" id="IPR053287">
    <property type="entry name" value="PP2C-like_domain"/>
</dbReference>
<dbReference type="OMA" id="DAHESIF"/>
<dbReference type="GeneID" id="14882737"/>
<dbReference type="SUPFAM" id="SSF81606">
    <property type="entry name" value="PP2C-like"/>
    <property type="match status" value="1"/>
</dbReference>
<dbReference type="AlphaFoldDB" id="A0A0A1TWN2"/>
<dbReference type="Pfam" id="PF13672">
    <property type="entry name" value="PP2C_2"/>
    <property type="match status" value="1"/>
</dbReference>
<dbReference type="RefSeq" id="XP_004183114.1">
    <property type="nucleotide sequence ID" value="XM_004183066.1"/>
</dbReference>
<evidence type="ECO:0000313" key="3">
    <source>
        <dbReference type="Proteomes" id="UP000014680"/>
    </source>
</evidence>
<proteinExistence type="predicted"/>
<dbReference type="Gene3D" id="3.60.40.10">
    <property type="entry name" value="PPM-type phosphatase domain"/>
    <property type="match status" value="1"/>
</dbReference>
<dbReference type="Proteomes" id="UP000014680">
    <property type="component" value="Unassembled WGS sequence"/>
</dbReference>
<dbReference type="OrthoDB" id="30268at2759"/>
<name>A0A0A1TWN2_ENTIV</name>
<dbReference type="PANTHER" id="PTHR21586:SF0">
    <property type="entry name" value="PP2C-LIKE DOMAIN-CONTAINING PROTEIN CG9801"/>
    <property type="match status" value="1"/>
</dbReference>
<dbReference type="PANTHER" id="PTHR21586">
    <property type="entry name" value="TIPA"/>
    <property type="match status" value="1"/>
</dbReference>
<evidence type="ECO:0000313" key="2">
    <source>
        <dbReference type="EMBL" id="ELP83768.1"/>
    </source>
</evidence>
<evidence type="ECO:0000259" key="1">
    <source>
        <dbReference type="PROSITE" id="PS51746"/>
    </source>
</evidence>
<dbReference type="EMBL" id="KB207240">
    <property type="protein sequence ID" value="ELP83768.1"/>
    <property type="molecule type" value="Genomic_DNA"/>
</dbReference>
<dbReference type="InterPro" id="IPR036457">
    <property type="entry name" value="PPM-type-like_dom_sf"/>
</dbReference>
<sequence>MFGDQAQKEAKKQTKKMYKMFYDSFDAEYTKIQCISFVKPDITPLHAFSSGEYDPIYPIISSAQHYAFTSFSTYPIVNGKKIGNPIADFYEMLLYNNTIIHCMCDGCGIGSAPKKAAWSAGQTAVSSLARDIRTCSNIKEMADAMIRAVADAHESIFTAAELNNETVLIGSTTILIQVVLQLEAAEKRYAALTLNIGDSRAYLHNTSSTKSFFNFEARKCMEDLANSQGRIGNFTNNQPDLRNVTLMYTEVQDGDVIMTCTDGINDNFDPEIIGVEKTMDQMQKQQFIEQQIGQYLQHASLAEAVEAIGEYIVNASSQARESKSRPQTPQSPPSLLVCTKPVGKLDHSTVALVRVELRNPDDLFFIDSNYFPNI</sequence>
<keyword evidence="3" id="KW-1185">Reference proteome</keyword>
<protein>
    <recommendedName>
        <fullName evidence="1">PPM-type phosphatase domain-containing protein</fullName>
    </recommendedName>
</protein>
<dbReference type="KEGG" id="eiv:EIN_470020"/>
<dbReference type="VEuPathDB" id="AmoebaDB:EIN_470020"/>
<dbReference type="PROSITE" id="PS51746">
    <property type="entry name" value="PPM_2"/>
    <property type="match status" value="1"/>
</dbReference>
<dbReference type="InterPro" id="IPR001932">
    <property type="entry name" value="PPM-type_phosphatase-like_dom"/>
</dbReference>
<feature type="domain" description="PPM-type phosphatase" evidence="1">
    <location>
        <begin position="68"/>
        <end position="355"/>
    </location>
</feature>
<gene>
    <name evidence="2" type="ORF">EIN_470020</name>
</gene>
<reference evidence="2 3" key="1">
    <citation type="submission" date="2012-10" db="EMBL/GenBank/DDBJ databases">
        <authorList>
            <person name="Zafar N."/>
            <person name="Inman J."/>
            <person name="Hall N."/>
            <person name="Lorenzi H."/>
            <person name="Caler E."/>
        </authorList>
    </citation>
    <scope>NUCLEOTIDE SEQUENCE [LARGE SCALE GENOMIC DNA]</scope>
    <source>
        <strain evidence="2 3">IP1</strain>
    </source>
</reference>
<accession>A0A0A1TWN2</accession>